<organism evidence="1 2">
    <name type="scientific">Eimeria tenella</name>
    <name type="common">Coccidian parasite</name>
    <dbReference type="NCBI Taxonomy" id="5802"/>
    <lineage>
        <taxon>Eukaryota</taxon>
        <taxon>Sar</taxon>
        <taxon>Alveolata</taxon>
        <taxon>Apicomplexa</taxon>
        <taxon>Conoidasida</taxon>
        <taxon>Coccidia</taxon>
        <taxon>Eucoccidiorida</taxon>
        <taxon>Eimeriorina</taxon>
        <taxon>Eimeriidae</taxon>
        <taxon>Eimeria</taxon>
    </lineage>
</organism>
<dbReference type="RefSeq" id="XP_013234395.1">
    <property type="nucleotide sequence ID" value="XM_013378941.1"/>
</dbReference>
<keyword evidence="2" id="KW-1185">Reference proteome</keyword>
<sequence length="79" mass="8835">MKIKVEATDLRDDKVYSATVEGWETLDTVRQILADKVPGATPKEQFFYIRDEFINASIPADQLRKKARAAGLLDGVGRP</sequence>
<protein>
    <recommendedName>
        <fullName evidence="3">Ubiquitin-like domain-containing protein</fullName>
    </recommendedName>
</protein>
<evidence type="ECO:0000313" key="1">
    <source>
        <dbReference type="EMBL" id="CDJ43646.1"/>
    </source>
</evidence>
<evidence type="ECO:0008006" key="3">
    <source>
        <dbReference type="Google" id="ProtNLM"/>
    </source>
</evidence>
<dbReference type="VEuPathDB" id="ToxoDB:ETH2_1557700"/>
<dbReference type="OMA" id="EQFFYIR"/>
<reference evidence="1" key="1">
    <citation type="submission" date="2013-10" db="EMBL/GenBank/DDBJ databases">
        <title>Genomic analysis of the causative agents of coccidiosis in chickens.</title>
        <authorList>
            <person name="Reid A.J."/>
            <person name="Blake D."/>
            <person name="Billington K."/>
            <person name="Browne H."/>
            <person name="Dunn M."/>
            <person name="Hung S."/>
            <person name="Kawahara F."/>
            <person name="Miranda-Saavedra D."/>
            <person name="Mourier T."/>
            <person name="Nagra H."/>
            <person name="Otto T.D."/>
            <person name="Rawlings N."/>
            <person name="Sanchez A."/>
            <person name="Sanders M."/>
            <person name="Subramaniam C."/>
            <person name="Tay Y."/>
            <person name="Dear P."/>
            <person name="Doerig C."/>
            <person name="Gruber A."/>
            <person name="Parkinson J."/>
            <person name="Shirley M."/>
            <person name="Wan K.L."/>
            <person name="Berriman M."/>
            <person name="Tomley F."/>
            <person name="Pain A."/>
        </authorList>
    </citation>
    <scope>NUCLEOTIDE SEQUENCE [LARGE SCALE GENOMIC DNA]</scope>
    <source>
        <strain evidence="1">Houghton</strain>
    </source>
</reference>
<dbReference type="Proteomes" id="UP000030747">
    <property type="component" value="Unassembled WGS sequence"/>
</dbReference>
<dbReference type="VEuPathDB" id="ToxoDB:ETH_00003040"/>
<proteinExistence type="predicted"/>
<name>U6L0C4_EIMTE</name>
<gene>
    <name evidence="1" type="ORF">ETH_00003040</name>
</gene>
<dbReference type="OrthoDB" id="345992at2759"/>
<dbReference type="GeneID" id="25249821"/>
<dbReference type="EMBL" id="HG675960">
    <property type="protein sequence ID" value="CDJ43646.1"/>
    <property type="molecule type" value="Genomic_DNA"/>
</dbReference>
<dbReference type="AlphaFoldDB" id="U6L0C4"/>
<evidence type="ECO:0000313" key="2">
    <source>
        <dbReference type="Proteomes" id="UP000030747"/>
    </source>
</evidence>
<reference evidence="1" key="2">
    <citation type="submission" date="2013-10" db="EMBL/GenBank/DDBJ databases">
        <authorList>
            <person name="Aslett M."/>
        </authorList>
    </citation>
    <scope>NUCLEOTIDE SEQUENCE [LARGE SCALE GENOMIC DNA]</scope>
    <source>
        <strain evidence="1">Houghton</strain>
    </source>
</reference>
<accession>U6L0C4</accession>